<dbReference type="SUPFAM" id="SSF53474">
    <property type="entry name" value="alpha/beta-Hydrolases"/>
    <property type="match status" value="1"/>
</dbReference>
<dbReference type="Pfam" id="PF07859">
    <property type="entry name" value="Abhydrolase_3"/>
    <property type="match status" value="1"/>
</dbReference>
<evidence type="ECO:0000313" key="3">
    <source>
        <dbReference type="EMBL" id="BCB84617.1"/>
    </source>
</evidence>
<accession>A0A6F8YEX2</accession>
<dbReference type="GO" id="GO:0016787">
    <property type="term" value="F:hydrolase activity"/>
    <property type="evidence" value="ECO:0007669"/>
    <property type="project" value="UniProtKB-KW"/>
</dbReference>
<keyword evidence="4" id="KW-1185">Reference proteome</keyword>
<reference evidence="3 4" key="2">
    <citation type="submission" date="2020-03" db="EMBL/GenBank/DDBJ databases">
        <authorList>
            <person name="Ichikawa N."/>
            <person name="Kimura A."/>
            <person name="Kitahashi Y."/>
            <person name="Uohara A."/>
        </authorList>
    </citation>
    <scope>NUCLEOTIDE SEQUENCE [LARGE SCALE GENOMIC DNA]</scope>
    <source>
        <strain evidence="3 4">NBRC 105367</strain>
    </source>
</reference>
<dbReference type="InterPro" id="IPR029058">
    <property type="entry name" value="AB_hydrolase_fold"/>
</dbReference>
<evidence type="ECO:0000313" key="4">
    <source>
        <dbReference type="Proteomes" id="UP000503011"/>
    </source>
</evidence>
<organism evidence="3 4">
    <name type="scientific">Phytohabitans suffuscus</name>
    <dbReference type="NCBI Taxonomy" id="624315"/>
    <lineage>
        <taxon>Bacteria</taxon>
        <taxon>Bacillati</taxon>
        <taxon>Actinomycetota</taxon>
        <taxon>Actinomycetes</taxon>
        <taxon>Micromonosporales</taxon>
        <taxon>Micromonosporaceae</taxon>
    </lineage>
</organism>
<dbReference type="AlphaFoldDB" id="A0A6F8YEX2"/>
<protein>
    <submittedName>
        <fullName evidence="3">Alpha/beta hydrolase</fullName>
    </submittedName>
</protein>
<feature type="domain" description="Alpha/beta hydrolase fold-3" evidence="2">
    <location>
        <begin position="76"/>
        <end position="279"/>
    </location>
</feature>
<name>A0A6F8YEX2_9ACTN</name>
<dbReference type="EMBL" id="AP022871">
    <property type="protein sequence ID" value="BCB84617.1"/>
    <property type="molecule type" value="Genomic_DNA"/>
</dbReference>
<reference evidence="3 4" key="1">
    <citation type="submission" date="2020-03" db="EMBL/GenBank/DDBJ databases">
        <title>Whole genome shotgun sequence of Phytohabitans suffuscus NBRC 105367.</title>
        <authorList>
            <person name="Komaki H."/>
            <person name="Tamura T."/>
        </authorList>
    </citation>
    <scope>NUCLEOTIDE SEQUENCE [LARGE SCALE GENOMIC DNA]</scope>
    <source>
        <strain evidence="3 4">NBRC 105367</strain>
    </source>
</reference>
<dbReference type="PANTHER" id="PTHR48081:SF8">
    <property type="entry name" value="ALPHA_BETA HYDROLASE FOLD-3 DOMAIN-CONTAINING PROTEIN-RELATED"/>
    <property type="match status" value="1"/>
</dbReference>
<evidence type="ECO:0000256" key="1">
    <source>
        <dbReference type="ARBA" id="ARBA00022801"/>
    </source>
</evidence>
<proteinExistence type="predicted"/>
<sequence length="305" mass="31894">MRLHPQVAASLAARPRPTEEQIAADPMAQLMATREAMVAAVDRECGPPIPVAHVSDVDAGGVPCRLYVPAPGAPVLLYLHGGGWAMGSVETVDRMCRRIADRSGCAVLSVGYRLAPEHPYPAALDDAERALAWLRGAGEALAVDPTRVAVGGDSAGGHLAAVLARRQRDAGTPLAYQVLIYPVIDPAMSSESYRELSEYGLESTAMALFWAMFLGDAGDPESPDVAPLAADLAGLPPALILTAEYDVLRDEGERYGDALLAAGVPVVVSRYLGVNHGWVRKLALFDAAGVAADQVAAGLRTALAA</sequence>
<dbReference type="RefSeq" id="WP_173155873.1">
    <property type="nucleotide sequence ID" value="NZ_AP022871.1"/>
</dbReference>
<dbReference type="PANTHER" id="PTHR48081">
    <property type="entry name" value="AB HYDROLASE SUPERFAMILY PROTEIN C4A8.06C"/>
    <property type="match status" value="1"/>
</dbReference>
<dbReference type="Gene3D" id="3.40.50.1820">
    <property type="entry name" value="alpha/beta hydrolase"/>
    <property type="match status" value="1"/>
</dbReference>
<evidence type="ECO:0000259" key="2">
    <source>
        <dbReference type="Pfam" id="PF07859"/>
    </source>
</evidence>
<dbReference type="InterPro" id="IPR013094">
    <property type="entry name" value="AB_hydrolase_3"/>
</dbReference>
<keyword evidence="1 3" id="KW-0378">Hydrolase</keyword>
<dbReference type="KEGG" id="psuu:Psuf_019300"/>
<dbReference type="InterPro" id="IPR050300">
    <property type="entry name" value="GDXG_lipolytic_enzyme"/>
</dbReference>
<gene>
    <name evidence="3" type="ORF">Psuf_019300</name>
</gene>
<dbReference type="Proteomes" id="UP000503011">
    <property type="component" value="Chromosome"/>
</dbReference>